<evidence type="ECO:0000256" key="3">
    <source>
        <dbReference type="ARBA" id="ARBA00022840"/>
    </source>
</evidence>
<keyword evidence="1" id="KW-0813">Transport</keyword>
<dbReference type="PANTHER" id="PTHR42939">
    <property type="entry name" value="ABC TRANSPORTER ATP-BINDING PROTEIN ALBC-RELATED"/>
    <property type="match status" value="1"/>
</dbReference>
<dbReference type="SUPFAM" id="SSF52540">
    <property type="entry name" value="P-loop containing nucleoside triphosphate hydrolases"/>
    <property type="match status" value="1"/>
</dbReference>
<keyword evidence="3 5" id="KW-0067">ATP-binding</keyword>
<dbReference type="Pfam" id="PF00005">
    <property type="entry name" value="ABC_tran"/>
    <property type="match status" value="1"/>
</dbReference>
<evidence type="ECO:0000256" key="2">
    <source>
        <dbReference type="ARBA" id="ARBA00022741"/>
    </source>
</evidence>
<dbReference type="RefSeq" id="WP_343950721.1">
    <property type="nucleotide sequence ID" value="NZ_BAAAHQ010000015.1"/>
</dbReference>
<keyword evidence="2" id="KW-0547">Nucleotide-binding</keyword>
<dbReference type="InterPro" id="IPR003439">
    <property type="entry name" value="ABC_transporter-like_ATP-bd"/>
</dbReference>
<evidence type="ECO:0000313" key="5">
    <source>
        <dbReference type="EMBL" id="GAA0929158.1"/>
    </source>
</evidence>
<dbReference type="PANTHER" id="PTHR42939:SF1">
    <property type="entry name" value="ABC TRANSPORTER ATP-BINDING PROTEIN ALBC-RELATED"/>
    <property type="match status" value="1"/>
</dbReference>
<dbReference type="InterPro" id="IPR051782">
    <property type="entry name" value="ABC_Transporter_VariousFunc"/>
</dbReference>
<dbReference type="Proteomes" id="UP001501578">
    <property type="component" value="Unassembled WGS sequence"/>
</dbReference>
<dbReference type="Gene3D" id="3.40.50.300">
    <property type="entry name" value="P-loop containing nucleotide triphosphate hydrolases"/>
    <property type="match status" value="1"/>
</dbReference>
<protein>
    <submittedName>
        <fullName evidence="5">ABC transporter ATP-binding protein</fullName>
    </submittedName>
</protein>
<dbReference type="GO" id="GO:0005524">
    <property type="term" value="F:ATP binding"/>
    <property type="evidence" value="ECO:0007669"/>
    <property type="project" value="UniProtKB-KW"/>
</dbReference>
<keyword evidence="6" id="KW-1185">Reference proteome</keyword>
<accession>A0ABP3ZZ94</accession>
<proteinExistence type="predicted"/>
<dbReference type="EMBL" id="BAAAHQ010000015">
    <property type="protein sequence ID" value="GAA0929158.1"/>
    <property type="molecule type" value="Genomic_DNA"/>
</dbReference>
<name>A0ABP3ZZ94_9ACTN</name>
<comment type="caution">
    <text evidence="5">The sequence shown here is derived from an EMBL/GenBank/DDBJ whole genome shotgun (WGS) entry which is preliminary data.</text>
</comment>
<dbReference type="SMART" id="SM00382">
    <property type="entry name" value="AAA"/>
    <property type="match status" value="1"/>
</dbReference>
<dbReference type="PROSITE" id="PS50893">
    <property type="entry name" value="ABC_TRANSPORTER_2"/>
    <property type="match status" value="1"/>
</dbReference>
<dbReference type="InterPro" id="IPR027417">
    <property type="entry name" value="P-loop_NTPase"/>
</dbReference>
<gene>
    <name evidence="5" type="ORF">GCM10009560_32800</name>
</gene>
<feature type="domain" description="ABC transporter" evidence="4">
    <location>
        <begin position="6"/>
        <end position="199"/>
    </location>
</feature>
<sequence length="200" mass="21377">MSEPVVETIGLTVKLGGETVLKDVDLKVRQGEIVALTGVNGAGKSTLLRCLAGLQRPSGGEVRVLGREPEDSPGFWREVAVSGDEPSWYPGLSAAEHLELMGTVHQGSRMSVADALENFGLTARADSPPVNYSTGQRQRLTLAAALMRPSSLLLLDEPERGLDRDFRDRLGDLLCEYPGTVVMATHSAELAARGREVALG</sequence>
<organism evidence="5 6">
    <name type="scientific">Nonomuraea longicatena</name>
    <dbReference type="NCBI Taxonomy" id="83682"/>
    <lineage>
        <taxon>Bacteria</taxon>
        <taxon>Bacillati</taxon>
        <taxon>Actinomycetota</taxon>
        <taxon>Actinomycetes</taxon>
        <taxon>Streptosporangiales</taxon>
        <taxon>Streptosporangiaceae</taxon>
        <taxon>Nonomuraea</taxon>
    </lineage>
</organism>
<reference evidence="6" key="1">
    <citation type="journal article" date="2019" name="Int. J. Syst. Evol. Microbiol.">
        <title>The Global Catalogue of Microorganisms (GCM) 10K type strain sequencing project: providing services to taxonomists for standard genome sequencing and annotation.</title>
        <authorList>
            <consortium name="The Broad Institute Genomics Platform"/>
            <consortium name="The Broad Institute Genome Sequencing Center for Infectious Disease"/>
            <person name="Wu L."/>
            <person name="Ma J."/>
        </authorList>
    </citation>
    <scope>NUCLEOTIDE SEQUENCE [LARGE SCALE GENOMIC DNA]</scope>
    <source>
        <strain evidence="6">JCM 11136</strain>
    </source>
</reference>
<evidence type="ECO:0000259" key="4">
    <source>
        <dbReference type="PROSITE" id="PS50893"/>
    </source>
</evidence>
<dbReference type="InterPro" id="IPR003593">
    <property type="entry name" value="AAA+_ATPase"/>
</dbReference>
<evidence type="ECO:0000313" key="6">
    <source>
        <dbReference type="Proteomes" id="UP001501578"/>
    </source>
</evidence>
<evidence type="ECO:0000256" key="1">
    <source>
        <dbReference type="ARBA" id="ARBA00022448"/>
    </source>
</evidence>